<evidence type="ECO:0000313" key="3">
    <source>
        <dbReference type="EMBL" id="GJE93778.1"/>
    </source>
</evidence>
<sequence>MQVSRDAWTAALASLTLLAALCAVGFAKDELCAALRPRTDPATGSTLLCPALERLVLRDVEWQPYYGQGLCGLCASQRAVHDARLTKLKIMRAGELWRALARAAQQAARRRARVGRRRVMRAPEEDGTDSGEWDEDLAWISD</sequence>
<organism evidence="3 4">
    <name type="scientific">Phanerochaete sordida</name>
    <dbReference type="NCBI Taxonomy" id="48140"/>
    <lineage>
        <taxon>Eukaryota</taxon>
        <taxon>Fungi</taxon>
        <taxon>Dikarya</taxon>
        <taxon>Basidiomycota</taxon>
        <taxon>Agaricomycotina</taxon>
        <taxon>Agaricomycetes</taxon>
        <taxon>Polyporales</taxon>
        <taxon>Phanerochaetaceae</taxon>
        <taxon>Phanerochaete</taxon>
    </lineage>
</organism>
<accession>A0A9P3LGH3</accession>
<dbReference type="Proteomes" id="UP000703269">
    <property type="component" value="Unassembled WGS sequence"/>
</dbReference>
<evidence type="ECO:0000256" key="1">
    <source>
        <dbReference type="SAM" id="MobiDB-lite"/>
    </source>
</evidence>
<comment type="caution">
    <text evidence="3">The sequence shown here is derived from an EMBL/GenBank/DDBJ whole genome shotgun (WGS) entry which is preliminary data.</text>
</comment>
<feature type="compositionally biased region" description="Acidic residues" evidence="1">
    <location>
        <begin position="125"/>
        <end position="142"/>
    </location>
</feature>
<feature type="chain" id="PRO_5040462514" evidence="2">
    <location>
        <begin position="28"/>
        <end position="142"/>
    </location>
</feature>
<evidence type="ECO:0000256" key="2">
    <source>
        <dbReference type="SAM" id="SignalP"/>
    </source>
</evidence>
<keyword evidence="2" id="KW-0732">Signal</keyword>
<dbReference type="AlphaFoldDB" id="A0A9P3LGH3"/>
<feature type="region of interest" description="Disordered" evidence="1">
    <location>
        <begin position="120"/>
        <end position="142"/>
    </location>
</feature>
<name>A0A9P3LGH3_9APHY</name>
<keyword evidence="4" id="KW-1185">Reference proteome</keyword>
<dbReference type="EMBL" id="BPQB01000035">
    <property type="protein sequence ID" value="GJE93778.1"/>
    <property type="molecule type" value="Genomic_DNA"/>
</dbReference>
<reference evidence="3 4" key="1">
    <citation type="submission" date="2021-08" db="EMBL/GenBank/DDBJ databases">
        <title>Draft Genome Sequence of Phanerochaete sordida strain YK-624.</title>
        <authorList>
            <person name="Mori T."/>
            <person name="Dohra H."/>
            <person name="Suzuki T."/>
            <person name="Kawagishi H."/>
            <person name="Hirai H."/>
        </authorList>
    </citation>
    <scope>NUCLEOTIDE SEQUENCE [LARGE SCALE GENOMIC DNA]</scope>
    <source>
        <strain evidence="3 4">YK-624</strain>
    </source>
</reference>
<feature type="signal peptide" evidence="2">
    <location>
        <begin position="1"/>
        <end position="27"/>
    </location>
</feature>
<gene>
    <name evidence="3" type="ORF">PsYK624_099390</name>
</gene>
<proteinExistence type="predicted"/>
<evidence type="ECO:0000313" key="4">
    <source>
        <dbReference type="Proteomes" id="UP000703269"/>
    </source>
</evidence>
<protein>
    <submittedName>
        <fullName evidence="3">Uncharacterized protein</fullName>
    </submittedName>
</protein>